<evidence type="ECO:0000313" key="1">
    <source>
        <dbReference type="EMBL" id="MEK8045033.1"/>
    </source>
</evidence>
<accession>A0ABU9BZW7</accession>
<comment type="caution">
    <text evidence="1">The sequence shown here is derived from an EMBL/GenBank/DDBJ whole genome shotgun (WGS) entry which is preliminary data.</text>
</comment>
<name>A0ABU9BZW7_9BURK</name>
<dbReference type="SUPFAM" id="SSF53448">
    <property type="entry name" value="Nucleotide-diphospho-sugar transferases"/>
    <property type="match status" value="1"/>
</dbReference>
<protein>
    <recommendedName>
        <fullName evidence="3">Glycosyl transferase</fullName>
    </recommendedName>
</protein>
<dbReference type="RefSeq" id="WP_341397184.1">
    <property type="nucleotide sequence ID" value="NZ_JBBUTI010000001.1"/>
</dbReference>
<keyword evidence="2" id="KW-1185">Reference proteome</keyword>
<dbReference type="EMBL" id="JBBUTI010000001">
    <property type="protein sequence ID" value="MEK8045033.1"/>
    <property type="molecule type" value="Genomic_DNA"/>
</dbReference>
<sequence length="335" mass="38562">MHRNFCTIFNATYLVRGLALIDSLAKHCPDHRIHVFAMDEQTATLLRELKRPQVVVVTPAEFETPELLRVKPSRGMGEYFWTCTPHIIRHCLQVLGCAECTYVDADVWLLSDPEPVFEEMGDAAVLLTEHRYTPKHDQAALSGRYCVQFMRFVANDRGLAALQWWCDRCIEWCFARREDGKFGDQKYLDDWTSRFEGVHVSTHVGAGIAPWNAGRTEFREVAGQVQVRDPGDPAWGDWRPLVFFHFHGLMSYSEDQLCYAFGYHLPAGAKRWVYAPYALQLQHWYGQLQRRLQGLAARGPAPGASYNEPWPKRLARRLWGLPNTVSLRRLAVRRG</sequence>
<proteinExistence type="predicted"/>
<organism evidence="1 2">
    <name type="scientific">Ideonella margarita</name>
    <dbReference type="NCBI Taxonomy" id="2984191"/>
    <lineage>
        <taxon>Bacteria</taxon>
        <taxon>Pseudomonadati</taxon>
        <taxon>Pseudomonadota</taxon>
        <taxon>Betaproteobacteria</taxon>
        <taxon>Burkholderiales</taxon>
        <taxon>Sphaerotilaceae</taxon>
        <taxon>Ideonella</taxon>
    </lineage>
</organism>
<evidence type="ECO:0008006" key="3">
    <source>
        <dbReference type="Google" id="ProtNLM"/>
    </source>
</evidence>
<dbReference type="Gene3D" id="3.90.550.10">
    <property type="entry name" value="Spore Coat Polysaccharide Biosynthesis Protein SpsA, Chain A"/>
    <property type="match status" value="1"/>
</dbReference>
<gene>
    <name evidence="1" type="ORF">AACH00_01585</name>
</gene>
<dbReference type="InterPro" id="IPR029044">
    <property type="entry name" value="Nucleotide-diphossugar_trans"/>
</dbReference>
<evidence type="ECO:0000313" key="2">
    <source>
        <dbReference type="Proteomes" id="UP001379945"/>
    </source>
</evidence>
<reference evidence="1 2" key="1">
    <citation type="submission" date="2024-04" db="EMBL/GenBank/DDBJ databases">
        <title>Novel species of the genus Ideonella isolated from streams.</title>
        <authorList>
            <person name="Lu H."/>
        </authorList>
    </citation>
    <scope>NUCLEOTIDE SEQUENCE [LARGE SCALE GENOMIC DNA]</scope>
    <source>
        <strain evidence="1 2">LYT19W</strain>
    </source>
</reference>
<dbReference type="Proteomes" id="UP001379945">
    <property type="component" value="Unassembled WGS sequence"/>
</dbReference>